<dbReference type="InterPro" id="IPR003593">
    <property type="entry name" value="AAA+_ATPase"/>
</dbReference>
<feature type="transmembrane region" description="Helical" evidence="7">
    <location>
        <begin position="151"/>
        <end position="168"/>
    </location>
</feature>
<dbReference type="InterPro" id="IPR036640">
    <property type="entry name" value="ABC1_TM_sf"/>
</dbReference>
<feature type="transmembrane region" description="Helical" evidence="7">
    <location>
        <begin position="174"/>
        <end position="191"/>
    </location>
</feature>
<dbReference type="PROSITE" id="PS50929">
    <property type="entry name" value="ABC_TM1F"/>
    <property type="match status" value="1"/>
</dbReference>
<evidence type="ECO:0000256" key="2">
    <source>
        <dbReference type="ARBA" id="ARBA00022692"/>
    </source>
</evidence>
<feature type="transmembrane region" description="Helical" evidence="7">
    <location>
        <begin position="287"/>
        <end position="304"/>
    </location>
</feature>
<organism evidence="10 11">
    <name type="scientific">Hymenobacter cellulosivorans</name>
    <dbReference type="NCBI Taxonomy" id="2932249"/>
    <lineage>
        <taxon>Bacteria</taxon>
        <taxon>Pseudomonadati</taxon>
        <taxon>Bacteroidota</taxon>
        <taxon>Cytophagia</taxon>
        <taxon>Cytophagales</taxon>
        <taxon>Hymenobacteraceae</taxon>
        <taxon>Hymenobacter</taxon>
    </lineage>
</organism>
<dbReference type="Pfam" id="PF00005">
    <property type="entry name" value="ABC_tran"/>
    <property type="match status" value="1"/>
</dbReference>
<dbReference type="Gene3D" id="3.40.50.300">
    <property type="entry name" value="P-loop containing nucleotide triphosphate hydrolases"/>
    <property type="match status" value="1"/>
</dbReference>
<evidence type="ECO:0000259" key="8">
    <source>
        <dbReference type="PROSITE" id="PS50893"/>
    </source>
</evidence>
<feature type="transmembrane region" description="Helical" evidence="7">
    <location>
        <begin position="20"/>
        <end position="45"/>
    </location>
</feature>
<dbReference type="PANTHER" id="PTHR24221">
    <property type="entry name" value="ATP-BINDING CASSETTE SUB-FAMILY B"/>
    <property type="match status" value="1"/>
</dbReference>
<feature type="domain" description="ABC transmembrane type-1" evidence="9">
    <location>
        <begin position="17"/>
        <end position="319"/>
    </location>
</feature>
<dbReference type="RefSeq" id="WP_244723391.1">
    <property type="nucleotide sequence ID" value="NZ_CP095049.1"/>
</dbReference>
<evidence type="ECO:0000256" key="7">
    <source>
        <dbReference type="SAM" id="Phobius"/>
    </source>
</evidence>
<gene>
    <name evidence="10" type="ORF">MUN80_10520</name>
</gene>
<dbReference type="SMART" id="SM00382">
    <property type="entry name" value="AAA"/>
    <property type="match status" value="1"/>
</dbReference>
<evidence type="ECO:0000256" key="3">
    <source>
        <dbReference type="ARBA" id="ARBA00022741"/>
    </source>
</evidence>
<dbReference type="Proteomes" id="UP000831785">
    <property type="component" value="Chromosome"/>
</dbReference>
<keyword evidence="5 7" id="KW-1133">Transmembrane helix</keyword>
<accession>A0ABY4FGS3</accession>
<evidence type="ECO:0000259" key="9">
    <source>
        <dbReference type="PROSITE" id="PS50929"/>
    </source>
</evidence>
<dbReference type="InterPro" id="IPR003439">
    <property type="entry name" value="ABC_transporter-like_ATP-bd"/>
</dbReference>
<dbReference type="InterPro" id="IPR027417">
    <property type="entry name" value="P-loop_NTPase"/>
</dbReference>
<keyword evidence="4 10" id="KW-0067">ATP-binding</keyword>
<evidence type="ECO:0000256" key="1">
    <source>
        <dbReference type="ARBA" id="ARBA00004651"/>
    </source>
</evidence>
<keyword evidence="2 7" id="KW-0812">Transmembrane</keyword>
<dbReference type="InterPro" id="IPR017871">
    <property type="entry name" value="ABC_transporter-like_CS"/>
</dbReference>
<evidence type="ECO:0000256" key="5">
    <source>
        <dbReference type="ARBA" id="ARBA00022989"/>
    </source>
</evidence>
<feature type="transmembrane region" description="Helical" evidence="7">
    <location>
        <begin position="70"/>
        <end position="89"/>
    </location>
</feature>
<dbReference type="PROSITE" id="PS00211">
    <property type="entry name" value="ABC_TRANSPORTER_1"/>
    <property type="match status" value="1"/>
</dbReference>
<dbReference type="EMBL" id="CP095049">
    <property type="protein sequence ID" value="UOQ55169.1"/>
    <property type="molecule type" value="Genomic_DNA"/>
</dbReference>
<proteinExistence type="predicted"/>
<keyword evidence="6 7" id="KW-0472">Membrane</keyword>
<dbReference type="SUPFAM" id="SSF90123">
    <property type="entry name" value="ABC transporter transmembrane region"/>
    <property type="match status" value="1"/>
</dbReference>
<feature type="transmembrane region" description="Helical" evidence="7">
    <location>
        <begin position="253"/>
        <end position="281"/>
    </location>
</feature>
<dbReference type="PANTHER" id="PTHR24221:SF654">
    <property type="entry name" value="ATP-BINDING CASSETTE SUB-FAMILY B MEMBER 6"/>
    <property type="match status" value="1"/>
</dbReference>
<dbReference type="InterPro" id="IPR039421">
    <property type="entry name" value="Type_1_exporter"/>
</dbReference>
<protein>
    <submittedName>
        <fullName evidence="10">ABC transporter ATP-binding protein/permease</fullName>
    </submittedName>
</protein>
<reference evidence="10 11" key="1">
    <citation type="submission" date="2022-04" db="EMBL/GenBank/DDBJ databases">
        <title>Hymenobacter sp. isolated from the air.</title>
        <authorList>
            <person name="Won M."/>
            <person name="Lee C.-M."/>
            <person name="Woen H.-Y."/>
            <person name="Kwon S.-W."/>
        </authorList>
    </citation>
    <scope>NUCLEOTIDE SEQUENCE [LARGE SCALE GENOMIC DNA]</scope>
    <source>
        <strain evidence="11">5116 S-27</strain>
    </source>
</reference>
<keyword evidence="11" id="KW-1185">Reference proteome</keyword>
<dbReference type="InterPro" id="IPR011527">
    <property type="entry name" value="ABC1_TM_dom"/>
</dbReference>
<feature type="domain" description="ABC transporter" evidence="8">
    <location>
        <begin position="352"/>
        <end position="580"/>
    </location>
</feature>
<keyword evidence="3" id="KW-0547">Nucleotide-binding</keyword>
<dbReference type="SUPFAM" id="SSF52540">
    <property type="entry name" value="P-loop containing nucleoside triphosphate hydrolases"/>
    <property type="match status" value="1"/>
</dbReference>
<comment type="subcellular location">
    <subcellularLocation>
        <location evidence="1">Cell membrane</location>
        <topology evidence="1">Multi-pass membrane protein</topology>
    </subcellularLocation>
</comment>
<dbReference type="GO" id="GO:0005524">
    <property type="term" value="F:ATP binding"/>
    <property type="evidence" value="ECO:0007669"/>
    <property type="project" value="UniProtKB-KW"/>
</dbReference>
<evidence type="ECO:0000256" key="6">
    <source>
        <dbReference type="ARBA" id="ARBA00023136"/>
    </source>
</evidence>
<dbReference type="PROSITE" id="PS50893">
    <property type="entry name" value="ABC_TRANSPORTER_2"/>
    <property type="match status" value="1"/>
</dbReference>
<evidence type="ECO:0000256" key="4">
    <source>
        <dbReference type="ARBA" id="ARBA00022840"/>
    </source>
</evidence>
<name>A0ABY4FGS3_9BACT</name>
<sequence>MSSILYYLTAAERRKVVWMFFLLILASLLDVVGLAALVPVMMVAAEPGGIHKNKYFDWLFQALNFESERSFLLVLIVAILVFFLLKNAFSVWINHLQTKFTAEVGLAIVRTQLDKYLNFPFWHFNDLGSASLINSSLQVPSTYVNMIIRPLFIFFAELTVVLVIVVGILVYQPLLLVILVFVLLPTTFLTYRSMRARSQIIGNRINELNPISISTITDLFTGFVELRLADKQTRFRNKLLDSQKEIRKLDAEAYLYTLLPLRIIEMVAIFGVLTIFMYALFVADESTSLITLVGLFAAAAYRLMPSVNRMLMSMVQLKQSQYTIENLESFREEEYDQKLSPNQQPLEFHESIAFQNVSFTFPNGEAPVLRGISLKVKKGEKIGFIGSSGSGKTTLMNILLRFYTEQQGHILVDGRPLTPQHLKAWHSIIGYVKQDTFLMQASIRDNITLGDPQVDEDRLHYAIEQASLQGFVQNLPDGLDTFIGERGSKLSGGQRQRIGIARALYKRTEILVLDEATSALDNETEREVNEAINKLSKTEITILIIAHRITTLRECDRIYELGQGEIVAQHQYAELAQSIV</sequence>
<dbReference type="Gene3D" id="1.20.1560.10">
    <property type="entry name" value="ABC transporter type 1, transmembrane domain"/>
    <property type="match status" value="1"/>
</dbReference>
<evidence type="ECO:0000313" key="11">
    <source>
        <dbReference type="Proteomes" id="UP000831785"/>
    </source>
</evidence>
<evidence type="ECO:0000313" key="10">
    <source>
        <dbReference type="EMBL" id="UOQ55169.1"/>
    </source>
</evidence>